<feature type="signal peptide" evidence="3">
    <location>
        <begin position="1"/>
        <end position="28"/>
    </location>
</feature>
<feature type="transmembrane region" description="Helical" evidence="2">
    <location>
        <begin position="682"/>
        <end position="703"/>
    </location>
</feature>
<evidence type="ECO:0000256" key="3">
    <source>
        <dbReference type="SAM" id="SignalP"/>
    </source>
</evidence>
<keyword evidence="2" id="KW-1133">Transmembrane helix</keyword>
<keyword evidence="3" id="KW-0732">Signal</keyword>
<dbReference type="InterPro" id="IPR002654">
    <property type="entry name" value="Glyco_trans_25"/>
</dbReference>
<dbReference type="EMBL" id="CP031045">
    <property type="protein sequence ID" value="QDZ23965.1"/>
    <property type="molecule type" value="Genomic_DNA"/>
</dbReference>
<keyword evidence="2" id="KW-0472">Membrane</keyword>
<dbReference type="Proteomes" id="UP000316726">
    <property type="component" value="Chromosome 12"/>
</dbReference>
<evidence type="ECO:0000256" key="1">
    <source>
        <dbReference type="SAM" id="MobiDB-lite"/>
    </source>
</evidence>
<evidence type="ECO:0000313" key="5">
    <source>
        <dbReference type="EMBL" id="QDZ23965.1"/>
    </source>
</evidence>
<evidence type="ECO:0000256" key="2">
    <source>
        <dbReference type="SAM" id="Phobius"/>
    </source>
</evidence>
<feature type="region of interest" description="Disordered" evidence="1">
    <location>
        <begin position="73"/>
        <end position="94"/>
    </location>
</feature>
<keyword evidence="2" id="KW-0812">Transmembrane</keyword>
<keyword evidence="6" id="KW-1185">Reference proteome</keyword>
<protein>
    <recommendedName>
        <fullName evidence="4">Glycosyl transferase family 25 domain-containing protein</fullName>
    </recommendedName>
</protein>
<name>A0A5B8MWE7_9CHLO</name>
<evidence type="ECO:0000259" key="4">
    <source>
        <dbReference type="Pfam" id="PF01755"/>
    </source>
</evidence>
<dbReference type="CDD" id="cd06532">
    <property type="entry name" value="Glyco_transf_25"/>
    <property type="match status" value="1"/>
</dbReference>
<dbReference type="Pfam" id="PF01755">
    <property type="entry name" value="Glyco_transf_25"/>
    <property type="match status" value="1"/>
</dbReference>
<feature type="region of interest" description="Disordered" evidence="1">
    <location>
        <begin position="35"/>
        <end position="60"/>
    </location>
</feature>
<proteinExistence type="predicted"/>
<feature type="chain" id="PRO_5022720551" description="Glycosyl transferase family 25 domain-containing protein" evidence="3">
    <location>
        <begin position="29"/>
        <end position="765"/>
    </location>
</feature>
<organism evidence="5 6">
    <name type="scientific">Chloropicon primus</name>
    <dbReference type="NCBI Taxonomy" id="1764295"/>
    <lineage>
        <taxon>Eukaryota</taxon>
        <taxon>Viridiplantae</taxon>
        <taxon>Chlorophyta</taxon>
        <taxon>Chloropicophyceae</taxon>
        <taxon>Chloropicales</taxon>
        <taxon>Chloropicaceae</taxon>
        <taxon>Chloropicon</taxon>
    </lineage>
</organism>
<feature type="compositionally biased region" description="Basic and acidic residues" evidence="1">
    <location>
        <begin position="78"/>
        <end position="87"/>
    </location>
</feature>
<feature type="domain" description="Glycosyl transferase family 25" evidence="4">
    <location>
        <begin position="102"/>
        <end position="282"/>
    </location>
</feature>
<dbReference type="AlphaFoldDB" id="A0A5B8MWE7"/>
<accession>A0A5B8MWE7</accession>
<sequence>MRGTRTRKVLLGACFLCVLLSLPLVLWGVHGPGNALEERGKGKGKGKGNSNNGDEVWPSRSLWTGPGVALSAQPAVDEEARGGEGSRQRIASRSPQRGGLDIYWINLDESVGRRASMETMLKSAAASFPTVRSTRVPGIDAEAVRDMLRLGRVELKEGLAAAPPGAEEETRELNLRNEYTEGQFACALSHLTAIKRAYDDNSELALILEDDVSVPASFLETWEWYAAMAPPDWTVLQWYTNNPVVVNASFHYQDPWISWMPGHWGTQAYMVNREGIERILRGVQSDASADWYFGDDMVIADELLYALAGRTYTATRTLGIQHDYDVDSTVESADVNNKITALLQASNVDMARITPRKECILVLSNCLIKTEEQLNDDIATLESDMRALSQWNPCSKWKVNFVVRTNLKTAFAEKLRGLVERGDLEPMVRYTSSSARFNKYAFMKPLVRQMGEYDYVLMKDADMRIAGFPWNAFMEKKGGSVISGPLREAVGESLMNWRRRKAPGRQWYQLHEARYWKSAANATDFESVEPLASGFIEQYFALLEGDFAAWFFEGVLTDEFLDQTLSWGPDLMWCSAAAHMLPEKPACSLVPVVSEHLDTRKIEKEDEGGEDINCPCPACPCQAEDLPEQRPSGLELNMVGLLLNVYDNDPLFERWLLASEKYRNEVARYRFGYSRKTKLEKAYGVVVSLVGYALLGLVGFVGIQMFRHRKRMKVLLPQMVSESHVQKKLARTMFAKVILDVRDKPQKDGGFGSSVSNVCVEDGRR</sequence>
<gene>
    <name evidence="5" type="ORF">A3770_12p64830</name>
</gene>
<dbReference type="OrthoDB" id="408788at2759"/>
<reference evidence="5 6" key="1">
    <citation type="submission" date="2018-07" db="EMBL/GenBank/DDBJ databases">
        <title>The complete nuclear genome of the prasinophyte Chloropicon primus (CCMP1205).</title>
        <authorList>
            <person name="Pombert J.-F."/>
            <person name="Otis C."/>
            <person name="Turmel M."/>
            <person name="Lemieux C."/>
        </authorList>
    </citation>
    <scope>NUCLEOTIDE SEQUENCE [LARGE SCALE GENOMIC DNA]</scope>
    <source>
        <strain evidence="5 6">CCMP1205</strain>
    </source>
</reference>
<evidence type="ECO:0000313" key="6">
    <source>
        <dbReference type="Proteomes" id="UP000316726"/>
    </source>
</evidence>